<feature type="signal peptide" evidence="1">
    <location>
        <begin position="1"/>
        <end position="30"/>
    </location>
</feature>
<keyword evidence="3" id="KW-1185">Reference proteome</keyword>
<proteinExistence type="predicted"/>
<evidence type="ECO:0000313" key="3">
    <source>
        <dbReference type="Proteomes" id="UP000474175"/>
    </source>
</evidence>
<dbReference type="GO" id="GO:0008168">
    <property type="term" value="F:methyltransferase activity"/>
    <property type="evidence" value="ECO:0007669"/>
    <property type="project" value="UniProtKB-KW"/>
</dbReference>
<dbReference type="AlphaFoldDB" id="A0A6L9LE96"/>
<dbReference type="Gene3D" id="3.40.50.150">
    <property type="entry name" value="Vaccinia Virus protein VP39"/>
    <property type="match status" value="1"/>
</dbReference>
<dbReference type="Proteomes" id="UP000474175">
    <property type="component" value="Unassembled WGS sequence"/>
</dbReference>
<dbReference type="InterPro" id="IPR029063">
    <property type="entry name" value="SAM-dependent_MTases_sf"/>
</dbReference>
<organism evidence="2 3">
    <name type="scientific">Spirosoma terrae</name>
    <dbReference type="NCBI Taxonomy" id="1968276"/>
    <lineage>
        <taxon>Bacteria</taxon>
        <taxon>Pseudomonadati</taxon>
        <taxon>Bacteroidota</taxon>
        <taxon>Cytophagia</taxon>
        <taxon>Cytophagales</taxon>
        <taxon>Cytophagaceae</taxon>
        <taxon>Spirosoma</taxon>
    </lineage>
</organism>
<reference evidence="2 3" key="1">
    <citation type="submission" date="2020-02" db="EMBL/GenBank/DDBJ databases">
        <title>Draft genome sequence of two Spirosoma agri KCTC 52727 and Spirosoma terrae KCTC 52035.</title>
        <authorList>
            <person name="Rojas J."/>
            <person name="Ambika Manirajan B."/>
            <person name="Suarez C."/>
            <person name="Ratering S."/>
            <person name="Schnell S."/>
        </authorList>
    </citation>
    <scope>NUCLEOTIDE SEQUENCE [LARGE SCALE GENOMIC DNA]</scope>
    <source>
        <strain evidence="2 3">KCTC 52035</strain>
    </source>
</reference>
<name>A0A6L9LE96_9BACT</name>
<keyword evidence="1" id="KW-0732">Signal</keyword>
<feature type="chain" id="PRO_5027095047" evidence="1">
    <location>
        <begin position="31"/>
        <end position="234"/>
    </location>
</feature>
<dbReference type="EMBL" id="JAAFZH010000003">
    <property type="protein sequence ID" value="NDU95039.1"/>
    <property type="molecule type" value="Genomic_DNA"/>
</dbReference>
<dbReference type="RefSeq" id="WP_163946215.1">
    <property type="nucleotide sequence ID" value="NZ_JAAFZH010000003.1"/>
</dbReference>
<evidence type="ECO:0000256" key="1">
    <source>
        <dbReference type="SAM" id="SignalP"/>
    </source>
</evidence>
<dbReference type="GO" id="GO:0032259">
    <property type="term" value="P:methylation"/>
    <property type="evidence" value="ECO:0007669"/>
    <property type="project" value="UniProtKB-KW"/>
</dbReference>
<keyword evidence="2" id="KW-0808">Transferase</keyword>
<dbReference type="SUPFAM" id="SSF53335">
    <property type="entry name" value="S-adenosyl-L-methionine-dependent methyltransferases"/>
    <property type="match status" value="1"/>
</dbReference>
<protein>
    <submittedName>
        <fullName evidence="2">Class I SAM-dependent methyltransferase</fullName>
    </submittedName>
</protein>
<sequence length="234" mass="26731">MTAFVKNGFVLIKSLLLSCCLLTGYSLVNAQDVDENGTFNTWYSEPEGIDWLLDSFRPIYDFRPGETIASIGAGQGVREVVFSLMADSLLVYVQDVNPYWLEPDQLSKTIRKIYDRAGRTTCTSRFIPIRGKEKETRLPKGFFDKIIVENSLHEFTYQPEMLRSIRANLKPNGVLLIWEETATKPDRKHKGCGMPMFMDDALIKLVEENGFRFETKTIVNPPKGRDAVFAFRLN</sequence>
<accession>A0A6L9LE96</accession>
<gene>
    <name evidence="2" type="ORF">GK108_09150</name>
</gene>
<comment type="caution">
    <text evidence="2">The sequence shown here is derived from an EMBL/GenBank/DDBJ whole genome shotgun (WGS) entry which is preliminary data.</text>
</comment>
<keyword evidence="2" id="KW-0489">Methyltransferase</keyword>
<evidence type="ECO:0000313" key="2">
    <source>
        <dbReference type="EMBL" id="NDU95039.1"/>
    </source>
</evidence>